<dbReference type="PhylomeDB" id="B4M488"/>
<keyword evidence="2" id="KW-0808">Transferase</keyword>
<proteinExistence type="predicted"/>
<reference evidence="2 3" key="1">
    <citation type="journal article" date="2007" name="Nature">
        <title>Evolution of genes and genomes on the Drosophila phylogeny.</title>
        <authorList>
            <consortium name="Drosophila 12 Genomes Consortium"/>
            <person name="Clark A.G."/>
            <person name="Eisen M.B."/>
            <person name="Smith D.R."/>
            <person name="Bergman C.M."/>
            <person name="Oliver B."/>
            <person name="Markow T.A."/>
            <person name="Kaufman T.C."/>
            <person name="Kellis M."/>
            <person name="Gelbart W."/>
            <person name="Iyer V.N."/>
            <person name="Pollard D.A."/>
            <person name="Sackton T.B."/>
            <person name="Larracuente A.M."/>
            <person name="Singh N.D."/>
            <person name="Abad J.P."/>
            <person name="Abt D.N."/>
            <person name="Adryan B."/>
            <person name="Aguade M."/>
            <person name="Akashi H."/>
            <person name="Anderson W.W."/>
            <person name="Aquadro C.F."/>
            <person name="Ardell D.H."/>
            <person name="Arguello R."/>
            <person name="Artieri C.G."/>
            <person name="Barbash D.A."/>
            <person name="Barker D."/>
            <person name="Barsanti P."/>
            <person name="Batterham P."/>
            <person name="Batzoglou S."/>
            <person name="Begun D."/>
            <person name="Bhutkar A."/>
            <person name="Blanco E."/>
            <person name="Bosak S.A."/>
            <person name="Bradley R.K."/>
            <person name="Brand A.D."/>
            <person name="Brent M.R."/>
            <person name="Brooks A.N."/>
            <person name="Brown R.H."/>
            <person name="Butlin R.K."/>
            <person name="Caggese C."/>
            <person name="Calvi B.R."/>
            <person name="Bernardo de Carvalho A."/>
            <person name="Caspi A."/>
            <person name="Castrezana S."/>
            <person name="Celniker S.E."/>
            <person name="Chang J.L."/>
            <person name="Chapple C."/>
            <person name="Chatterji S."/>
            <person name="Chinwalla A."/>
            <person name="Civetta A."/>
            <person name="Clifton S.W."/>
            <person name="Comeron J.M."/>
            <person name="Costello J.C."/>
            <person name="Coyne J.A."/>
            <person name="Daub J."/>
            <person name="David R.G."/>
            <person name="Delcher A.L."/>
            <person name="Delehaunty K."/>
            <person name="Do C.B."/>
            <person name="Ebling H."/>
            <person name="Edwards K."/>
            <person name="Eickbush T."/>
            <person name="Evans J.D."/>
            <person name="Filipski A."/>
            <person name="Findeiss S."/>
            <person name="Freyhult E."/>
            <person name="Fulton L."/>
            <person name="Fulton R."/>
            <person name="Garcia A.C."/>
            <person name="Gardiner A."/>
            <person name="Garfield D.A."/>
            <person name="Garvin B.E."/>
            <person name="Gibson G."/>
            <person name="Gilbert D."/>
            <person name="Gnerre S."/>
            <person name="Godfrey J."/>
            <person name="Good R."/>
            <person name="Gotea V."/>
            <person name="Gravely B."/>
            <person name="Greenberg A.J."/>
            <person name="Griffiths-Jones S."/>
            <person name="Gross S."/>
            <person name="Guigo R."/>
            <person name="Gustafson E.A."/>
            <person name="Haerty W."/>
            <person name="Hahn M.W."/>
            <person name="Halligan D.L."/>
            <person name="Halpern A.L."/>
            <person name="Halter G.M."/>
            <person name="Han M.V."/>
            <person name="Heger A."/>
            <person name="Hillier L."/>
            <person name="Hinrichs A.S."/>
            <person name="Holmes I."/>
            <person name="Hoskins R.A."/>
            <person name="Hubisz M.J."/>
            <person name="Hultmark D."/>
            <person name="Huntley M.A."/>
            <person name="Jaffe D.B."/>
            <person name="Jagadeeshan S."/>
            <person name="Jeck W.R."/>
            <person name="Johnson J."/>
            <person name="Jones C.D."/>
            <person name="Jordan W.C."/>
            <person name="Karpen G.H."/>
            <person name="Kataoka E."/>
            <person name="Keightley P.D."/>
            <person name="Kheradpour P."/>
            <person name="Kirkness E.F."/>
            <person name="Koerich L.B."/>
            <person name="Kristiansen K."/>
            <person name="Kudrna D."/>
            <person name="Kulathinal R.J."/>
            <person name="Kumar S."/>
            <person name="Kwok R."/>
            <person name="Lander E."/>
            <person name="Langley C.H."/>
            <person name="Lapoint R."/>
            <person name="Lazzaro B.P."/>
            <person name="Lee S.J."/>
            <person name="Levesque L."/>
            <person name="Li R."/>
            <person name="Lin C.F."/>
            <person name="Lin M.F."/>
            <person name="Lindblad-Toh K."/>
            <person name="Llopart A."/>
            <person name="Long M."/>
            <person name="Low L."/>
            <person name="Lozovsky E."/>
            <person name="Lu J."/>
            <person name="Luo M."/>
            <person name="Machado C.A."/>
            <person name="Makalowski W."/>
            <person name="Marzo M."/>
            <person name="Matsuda M."/>
            <person name="Matzkin L."/>
            <person name="McAllister B."/>
            <person name="McBride C.S."/>
            <person name="McKernan B."/>
            <person name="McKernan K."/>
            <person name="Mendez-Lago M."/>
            <person name="Minx P."/>
            <person name="Mollenhauer M.U."/>
            <person name="Montooth K."/>
            <person name="Mount S.M."/>
            <person name="Mu X."/>
            <person name="Myers E."/>
            <person name="Negre B."/>
            <person name="Newfeld S."/>
            <person name="Nielsen R."/>
            <person name="Noor M.A."/>
            <person name="O'Grady P."/>
            <person name="Pachter L."/>
            <person name="Papaceit M."/>
            <person name="Parisi M.J."/>
            <person name="Parisi M."/>
            <person name="Parts L."/>
            <person name="Pedersen J.S."/>
            <person name="Pesole G."/>
            <person name="Phillippy A.M."/>
            <person name="Ponting C.P."/>
            <person name="Pop M."/>
            <person name="Porcelli D."/>
            <person name="Powell J.R."/>
            <person name="Prohaska S."/>
            <person name="Pruitt K."/>
            <person name="Puig M."/>
            <person name="Quesneville H."/>
            <person name="Ram K.R."/>
            <person name="Rand D."/>
            <person name="Rasmussen M.D."/>
            <person name="Reed L.K."/>
            <person name="Reenan R."/>
            <person name="Reily A."/>
            <person name="Remington K.A."/>
            <person name="Rieger T.T."/>
            <person name="Ritchie M.G."/>
            <person name="Robin C."/>
            <person name="Rogers Y.H."/>
            <person name="Rohde C."/>
            <person name="Rozas J."/>
            <person name="Rubenfield M.J."/>
            <person name="Ruiz A."/>
            <person name="Russo S."/>
            <person name="Salzberg S.L."/>
            <person name="Sanchez-Gracia A."/>
            <person name="Saranga D.J."/>
            <person name="Sato H."/>
            <person name="Schaeffer S.W."/>
            <person name="Schatz M.C."/>
            <person name="Schlenke T."/>
            <person name="Schwartz R."/>
            <person name="Segarra C."/>
            <person name="Singh R.S."/>
            <person name="Sirot L."/>
            <person name="Sirota M."/>
            <person name="Sisneros N.B."/>
            <person name="Smith C.D."/>
            <person name="Smith T.F."/>
            <person name="Spieth J."/>
            <person name="Stage D.E."/>
            <person name="Stark A."/>
            <person name="Stephan W."/>
            <person name="Strausberg R.L."/>
            <person name="Strempel S."/>
            <person name="Sturgill D."/>
            <person name="Sutton G."/>
            <person name="Sutton G.G."/>
            <person name="Tao W."/>
            <person name="Teichmann S."/>
            <person name="Tobari Y.N."/>
            <person name="Tomimura Y."/>
            <person name="Tsolas J.M."/>
            <person name="Valente V.L."/>
            <person name="Venter E."/>
            <person name="Venter J.C."/>
            <person name="Vicario S."/>
            <person name="Vieira F.G."/>
            <person name="Vilella A.J."/>
            <person name="Villasante A."/>
            <person name="Walenz B."/>
            <person name="Wang J."/>
            <person name="Wasserman M."/>
            <person name="Watts T."/>
            <person name="Wilson D."/>
            <person name="Wilson R.K."/>
            <person name="Wing R.A."/>
            <person name="Wolfner M.F."/>
            <person name="Wong A."/>
            <person name="Wong G.K."/>
            <person name="Wu C.I."/>
            <person name="Wu G."/>
            <person name="Yamamoto D."/>
            <person name="Yang H.P."/>
            <person name="Yang S.P."/>
            <person name="Yorke J.A."/>
            <person name="Yoshida K."/>
            <person name="Zdobnov E."/>
            <person name="Zhang P."/>
            <person name="Zhang Y."/>
            <person name="Zimin A.V."/>
            <person name="Baldwin J."/>
            <person name="Abdouelleil A."/>
            <person name="Abdulkadir J."/>
            <person name="Abebe A."/>
            <person name="Abera B."/>
            <person name="Abreu J."/>
            <person name="Acer S.C."/>
            <person name="Aftuck L."/>
            <person name="Alexander A."/>
            <person name="An P."/>
            <person name="Anderson E."/>
            <person name="Anderson S."/>
            <person name="Arachi H."/>
            <person name="Azer M."/>
            <person name="Bachantsang P."/>
            <person name="Barry A."/>
            <person name="Bayul T."/>
            <person name="Berlin A."/>
            <person name="Bessette D."/>
            <person name="Bloom T."/>
            <person name="Blye J."/>
            <person name="Boguslavskiy L."/>
            <person name="Bonnet C."/>
            <person name="Boukhgalter B."/>
            <person name="Bourzgui I."/>
            <person name="Brown A."/>
            <person name="Cahill P."/>
            <person name="Channer S."/>
            <person name="Cheshatsang Y."/>
            <person name="Chuda L."/>
            <person name="Citroen M."/>
            <person name="Collymore A."/>
            <person name="Cooke P."/>
            <person name="Costello M."/>
            <person name="D'Aco K."/>
            <person name="Daza R."/>
            <person name="De Haan G."/>
            <person name="DeGray S."/>
            <person name="DeMaso C."/>
            <person name="Dhargay N."/>
            <person name="Dooley K."/>
            <person name="Dooley E."/>
            <person name="Doricent M."/>
            <person name="Dorje P."/>
            <person name="Dorjee K."/>
            <person name="Dupes A."/>
            <person name="Elong R."/>
            <person name="Falk J."/>
            <person name="Farina A."/>
            <person name="Faro S."/>
            <person name="Ferguson D."/>
            <person name="Fisher S."/>
            <person name="Foley C.D."/>
            <person name="Franke A."/>
            <person name="Friedrich D."/>
            <person name="Gadbois L."/>
            <person name="Gearin G."/>
            <person name="Gearin C.R."/>
            <person name="Giannoukos G."/>
            <person name="Goode T."/>
            <person name="Graham J."/>
            <person name="Grandbois E."/>
            <person name="Grewal S."/>
            <person name="Gyaltsen K."/>
            <person name="Hafez N."/>
            <person name="Hagos B."/>
            <person name="Hall J."/>
            <person name="Henson C."/>
            <person name="Hollinger A."/>
            <person name="Honan T."/>
            <person name="Huard M.D."/>
            <person name="Hughes L."/>
            <person name="Hurhula B."/>
            <person name="Husby M.E."/>
            <person name="Kamat A."/>
            <person name="Kanga B."/>
            <person name="Kashin S."/>
            <person name="Khazanovich D."/>
            <person name="Kisner P."/>
            <person name="Lance K."/>
            <person name="Lara M."/>
            <person name="Lee W."/>
            <person name="Lennon N."/>
            <person name="Letendre F."/>
            <person name="LeVine R."/>
            <person name="Lipovsky A."/>
            <person name="Liu X."/>
            <person name="Liu J."/>
            <person name="Liu S."/>
            <person name="Lokyitsang T."/>
            <person name="Lokyitsang Y."/>
            <person name="Lubonja R."/>
            <person name="Lui A."/>
            <person name="MacDonald P."/>
            <person name="Magnisalis V."/>
            <person name="Maru K."/>
            <person name="Matthews C."/>
            <person name="McCusker W."/>
            <person name="McDonough S."/>
            <person name="Mehta T."/>
            <person name="Meldrim J."/>
            <person name="Meneus L."/>
            <person name="Mihai O."/>
            <person name="Mihalev A."/>
            <person name="Mihova T."/>
            <person name="Mittelman R."/>
            <person name="Mlenga V."/>
            <person name="Montmayeur A."/>
            <person name="Mulrain L."/>
            <person name="Navidi A."/>
            <person name="Naylor J."/>
            <person name="Negash T."/>
            <person name="Nguyen T."/>
            <person name="Nguyen N."/>
            <person name="Nicol R."/>
            <person name="Norbu C."/>
            <person name="Norbu N."/>
            <person name="Novod N."/>
            <person name="O'Neill B."/>
            <person name="Osman S."/>
            <person name="Markiewicz E."/>
            <person name="Oyono O.L."/>
            <person name="Patti C."/>
            <person name="Phunkhang P."/>
            <person name="Pierre F."/>
            <person name="Priest M."/>
            <person name="Raghuraman S."/>
            <person name="Rege F."/>
            <person name="Reyes R."/>
            <person name="Rise C."/>
            <person name="Rogov P."/>
            <person name="Ross K."/>
            <person name="Ryan E."/>
            <person name="Settipalli S."/>
            <person name="Shea T."/>
            <person name="Sherpa N."/>
            <person name="Shi L."/>
            <person name="Shih D."/>
            <person name="Sparrow T."/>
            <person name="Spaulding J."/>
            <person name="Stalker J."/>
            <person name="Stange-Thomann N."/>
            <person name="Stavropoulos S."/>
            <person name="Stone C."/>
            <person name="Strader C."/>
            <person name="Tesfaye S."/>
            <person name="Thomson T."/>
            <person name="Thoulutsang Y."/>
            <person name="Thoulutsang D."/>
            <person name="Topham K."/>
            <person name="Topping I."/>
            <person name="Tsamla T."/>
            <person name="Vassiliev H."/>
            <person name="Vo A."/>
            <person name="Wangchuk T."/>
            <person name="Wangdi T."/>
            <person name="Weiand M."/>
            <person name="Wilkinson J."/>
            <person name="Wilson A."/>
            <person name="Yadav S."/>
            <person name="Young G."/>
            <person name="Yu Q."/>
            <person name="Zembek L."/>
            <person name="Zhong D."/>
            <person name="Zimmer A."/>
            <person name="Zwirko Z."/>
            <person name="Jaffe D.B."/>
            <person name="Alvarez P."/>
            <person name="Brockman W."/>
            <person name="Butler J."/>
            <person name="Chin C."/>
            <person name="Gnerre S."/>
            <person name="Grabherr M."/>
            <person name="Kleber M."/>
            <person name="Mauceli E."/>
            <person name="MacCallum I."/>
        </authorList>
    </citation>
    <scope>NUCLEOTIDE SEQUENCE [LARGE SCALE GENOMIC DNA]</scope>
    <source>
        <strain evidence="3">Tucson 15010-1051.87</strain>
    </source>
</reference>
<dbReference type="Proteomes" id="UP000008792">
    <property type="component" value="Unassembled WGS sequence"/>
</dbReference>
<dbReference type="PANTHER" id="PTHR11012">
    <property type="entry name" value="PROTEIN KINASE-LIKE DOMAIN-CONTAINING"/>
    <property type="match status" value="1"/>
</dbReference>
<feature type="domain" description="CHK kinase-like" evidence="1">
    <location>
        <begin position="137"/>
        <end position="321"/>
    </location>
</feature>
<dbReference type="SUPFAM" id="SSF56112">
    <property type="entry name" value="Protein kinase-like (PK-like)"/>
    <property type="match status" value="1"/>
</dbReference>
<protein>
    <recommendedName>
        <fullName evidence="1">CHK kinase-like domain-containing protein</fullName>
    </recommendedName>
</protein>
<dbReference type="GO" id="GO:0016740">
    <property type="term" value="F:transferase activity"/>
    <property type="evidence" value="ECO:0007669"/>
    <property type="project" value="UniProtKB-KW"/>
</dbReference>
<dbReference type="EMBL" id="CH940652">
    <property type="protein sequence ID" value="EDW59449.1"/>
    <property type="molecule type" value="Genomic_DNA"/>
</dbReference>
<dbReference type="InterPro" id="IPR015897">
    <property type="entry name" value="CHK_kinase-like"/>
</dbReference>
<evidence type="ECO:0000313" key="2">
    <source>
        <dbReference type="EMBL" id="EDW59449.1"/>
    </source>
</evidence>
<sequence>MLKSAFVTQISTVSSDPPAWLDQKELQQLIKEEFPTFQNIESFRCRSEQNGQRLQIQIKLAGNSARTVNYLVKSKDLPNQDTFKFPQDKNFQRELHMYEVILPALEELYKDVNKNIAFTPSCYKKAPTAKHHLSNCLFLEDLQAKGFRSANQPKGLDQSAMEVALSKLAAYHAATARYMQLNQAQLNELVSKRESTQELQDLKSWLQRKFHESLRSNDLKHYEDKVKSYQKYIAGNMETPDLKKSFNVILNGACWPSNLLGQFDAFGQLKDVIFHDFGGAAYGPAIRDLLQLILTAAAAKTEQFDVCLRYYTDELNENLKLLKFKGKLPTLTDFQLDVLNYGHWAFETVTEILPIVLADFECEDTDELFKYTKYSAEIKKLLPWLENRGYFEVE</sequence>
<dbReference type="PANTHER" id="PTHR11012:SF6">
    <property type="entry name" value="CHK DOMAIN OV1-RELATED"/>
    <property type="match status" value="1"/>
</dbReference>
<gene>
    <name evidence="2" type="primary">Dvir\GJ10285</name>
    <name evidence="2" type="ORF">Dvir_GJ10285</name>
</gene>
<dbReference type="OrthoDB" id="191037at2759"/>
<dbReference type="OMA" id="LLPWMEN"/>
<dbReference type="AlphaFoldDB" id="B4M488"/>
<dbReference type="SMART" id="SM00587">
    <property type="entry name" value="CHK"/>
    <property type="match status" value="1"/>
</dbReference>
<dbReference type="InterPro" id="IPR011009">
    <property type="entry name" value="Kinase-like_dom_sf"/>
</dbReference>
<dbReference type="InParanoid" id="B4M488"/>
<name>B4M488_DROVI</name>
<dbReference type="Gene3D" id="1.10.510.10">
    <property type="entry name" value="Transferase(Phosphotransferase) domain 1"/>
    <property type="match status" value="1"/>
</dbReference>
<dbReference type="InterPro" id="IPR004119">
    <property type="entry name" value="EcKL"/>
</dbReference>
<evidence type="ECO:0000259" key="1">
    <source>
        <dbReference type="SMART" id="SM00587"/>
    </source>
</evidence>
<keyword evidence="3" id="KW-1185">Reference proteome</keyword>
<organism evidence="2 3">
    <name type="scientific">Drosophila virilis</name>
    <name type="common">Fruit fly</name>
    <dbReference type="NCBI Taxonomy" id="7244"/>
    <lineage>
        <taxon>Eukaryota</taxon>
        <taxon>Metazoa</taxon>
        <taxon>Ecdysozoa</taxon>
        <taxon>Arthropoda</taxon>
        <taxon>Hexapoda</taxon>
        <taxon>Insecta</taxon>
        <taxon>Pterygota</taxon>
        <taxon>Neoptera</taxon>
        <taxon>Endopterygota</taxon>
        <taxon>Diptera</taxon>
        <taxon>Brachycera</taxon>
        <taxon>Muscomorpha</taxon>
        <taxon>Ephydroidea</taxon>
        <taxon>Drosophilidae</taxon>
        <taxon>Drosophila</taxon>
    </lineage>
</organism>
<evidence type="ECO:0000313" key="3">
    <source>
        <dbReference type="Proteomes" id="UP000008792"/>
    </source>
</evidence>
<dbReference type="eggNOG" id="ENOG502TE4S">
    <property type="taxonomic scope" value="Eukaryota"/>
</dbReference>
<accession>B4M488</accession>
<dbReference type="Pfam" id="PF02958">
    <property type="entry name" value="EcKL"/>
    <property type="match status" value="1"/>
</dbReference>
<dbReference type="HOGENOM" id="CLU_010718_0_0_1"/>